<name>A0A060WW58_ONCMY</name>
<gene>
    <name evidence="1" type="ORF">GSONMT00042084001</name>
</gene>
<accession>A0A060WW58</accession>
<dbReference type="InterPro" id="IPR007110">
    <property type="entry name" value="Ig-like_dom"/>
</dbReference>
<protein>
    <submittedName>
        <fullName evidence="1">Uncharacterized protein</fullName>
    </submittedName>
</protein>
<dbReference type="GO" id="GO:0038023">
    <property type="term" value="F:signaling receptor activity"/>
    <property type="evidence" value="ECO:0007669"/>
    <property type="project" value="InterPro"/>
</dbReference>
<organism evidence="1 2">
    <name type="scientific">Oncorhynchus mykiss</name>
    <name type="common">Rainbow trout</name>
    <name type="synonym">Salmo gairdneri</name>
    <dbReference type="NCBI Taxonomy" id="8022"/>
    <lineage>
        <taxon>Eukaryota</taxon>
        <taxon>Metazoa</taxon>
        <taxon>Chordata</taxon>
        <taxon>Craniata</taxon>
        <taxon>Vertebrata</taxon>
        <taxon>Euteleostomi</taxon>
        <taxon>Actinopterygii</taxon>
        <taxon>Neopterygii</taxon>
        <taxon>Teleostei</taxon>
        <taxon>Protacanthopterygii</taxon>
        <taxon>Salmoniformes</taxon>
        <taxon>Salmonidae</taxon>
        <taxon>Salmoninae</taxon>
        <taxon>Oncorhynchus</taxon>
    </lineage>
</organism>
<sequence>MDPLWSDHILLVLCLLFLVCVNGNAQGPCEIEVPIKRNTVWNAVPQKRLTINCPVKHCGETLRVTWCKFEDANCKQINETEQVKIGWKPFDRGSENRIAFLDFKKISRNDDGSYRCGMAGNKSSIVSHAINVSVSDINLTMTSTADHNTNNSPNAKHDEKYLSWLPYAYICVGIVLLVVVVTPISFFYLYGCKGPTRSTNNGIKEQAAPCPDLSSCSKGTFALSPFTPNPAHSDNLYNNGPYAKHINRASAHSLLMTNGTLPSSDITAGGQGSNHLVYASLNHQTPRGSPKPPHIPTPHDECSEYAAIRVH</sequence>
<dbReference type="InterPro" id="IPR013783">
    <property type="entry name" value="Ig-like_fold"/>
</dbReference>
<dbReference type="InterPro" id="IPR036179">
    <property type="entry name" value="Ig-like_dom_sf"/>
</dbReference>
<dbReference type="GO" id="GO:0005886">
    <property type="term" value="C:plasma membrane"/>
    <property type="evidence" value="ECO:0007669"/>
    <property type="project" value="InterPro"/>
</dbReference>
<dbReference type="PANTHER" id="PTHR37996:SF1">
    <property type="entry name" value="B- AND T-LYMPHOCYTE ATTENUATOR"/>
    <property type="match status" value="1"/>
</dbReference>
<evidence type="ECO:0000313" key="1">
    <source>
        <dbReference type="EMBL" id="CDQ68835.1"/>
    </source>
</evidence>
<proteinExistence type="predicted"/>
<dbReference type="SUPFAM" id="SSF48726">
    <property type="entry name" value="Immunoglobulin"/>
    <property type="match status" value="1"/>
</dbReference>
<dbReference type="PaxDb" id="8022-A0A060WW58"/>
<dbReference type="InterPro" id="IPR039257">
    <property type="entry name" value="BTLA"/>
</dbReference>
<reference evidence="1" key="1">
    <citation type="journal article" date="2014" name="Nat. Commun.">
        <title>The rainbow trout genome provides novel insights into evolution after whole-genome duplication in vertebrates.</title>
        <authorList>
            <person name="Berthelot C."/>
            <person name="Brunet F."/>
            <person name="Chalopin D."/>
            <person name="Juanchich A."/>
            <person name="Bernard M."/>
            <person name="Noel B."/>
            <person name="Bento P."/>
            <person name="Da Silva C."/>
            <person name="Labadie K."/>
            <person name="Alberti A."/>
            <person name="Aury J.M."/>
            <person name="Louis A."/>
            <person name="Dehais P."/>
            <person name="Bardou P."/>
            <person name="Montfort J."/>
            <person name="Klopp C."/>
            <person name="Cabau C."/>
            <person name="Gaspin C."/>
            <person name="Thorgaard G.H."/>
            <person name="Boussaha M."/>
            <person name="Quillet E."/>
            <person name="Guyomard R."/>
            <person name="Galiana D."/>
            <person name="Bobe J."/>
            <person name="Volff J.N."/>
            <person name="Genet C."/>
            <person name="Wincker P."/>
            <person name="Jaillon O."/>
            <person name="Roest Crollius H."/>
            <person name="Guiguen Y."/>
        </authorList>
    </citation>
    <scope>NUCLEOTIDE SEQUENCE [LARGE SCALE GENOMIC DNA]</scope>
</reference>
<dbReference type="PANTHER" id="PTHR37996">
    <property type="entry name" value="B- AND T-LYMPHOCYTE ATTENUATOR"/>
    <property type="match status" value="1"/>
</dbReference>
<dbReference type="Gene3D" id="2.60.40.10">
    <property type="entry name" value="Immunoglobulins"/>
    <property type="match status" value="1"/>
</dbReference>
<dbReference type="AlphaFoldDB" id="A0A060WW58"/>
<dbReference type="EMBL" id="FR904644">
    <property type="protein sequence ID" value="CDQ68835.1"/>
    <property type="molecule type" value="Genomic_DNA"/>
</dbReference>
<evidence type="ECO:0000313" key="2">
    <source>
        <dbReference type="Proteomes" id="UP000193380"/>
    </source>
</evidence>
<dbReference type="GO" id="GO:0002768">
    <property type="term" value="P:immune response-regulating cell surface receptor signaling pathway"/>
    <property type="evidence" value="ECO:0007669"/>
    <property type="project" value="InterPro"/>
</dbReference>
<dbReference type="PROSITE" id="PS50835">
    <property type="entry name" value="IG_LIKE"/>
    <property type="match status" value="1"/>
</dbReference>
<reference evidence="1" key="2">
    <citation type="submission" date="2014-03" db="EMBL/GenBank/DDBJ databases">
        <authorList>
            <person name="Genoscope - CEA"/>
        </authorList>
    </citation>
    <scope>NUCLEOTIDE SEQUENCE</scope>
</reference>
<dbReference type="Proteomes" id="UP000193380">
    <property type="component" value="Unassembled WGS sequence"/>
</dbReference>